<dbReference type="SUPFAM" id="SSF52047">
    <property type="entry name" value="RNI-like"/>
    <property type="match status" value="1"/>
</dbReference>
<dbReference type="Gene3D" id="3.80.10.10">
    <property type="entry name" value="Ribonuclease Inhibitor"/>
    <property type="match status" value="1"/>
</dbReference>
<sequence length="380" mass="43801">MDLRVPTEVWTQIFLLACTDTGITGRSLSQTNRYFNAASRHVKLRSVAIRGLVQAVGFVNMIEALPRKERVVENLYVSMYNTSDLSEERRSKLLDALERTSIDSIDTTVHQQYYDCFVNIPSSTSFLYAHLVLQKAMFEDISMEVDMHALFRILIAVSPSVELLSINFGEGYRPSIFFPIYFPRLSELVLQGPYDPYDCPSPLNMLKSLRRLRLTHVYTSNNDPTLAAIARAAPNLTHLRLDHSNPYSSTVCSEFKKALQRPYDGDDLHESFPESRRLPVSLRRFLIHPGDPPPREMPGTSFQHRYPSILELRRFATREPRVCLFKEYSRETAFTPFQHEESFQEWCERMSGGLAYWNEVNEELPLTIAVYLSLMTNPPE</sequence>
<proteinExistence type="predicted"/>
<dbReference type="Proteomes" id="UP001148786">
    <property type="component" value="Unassembled WGS sequence"/>
</dbReference>
<organism evidence="1 2">
    <name type="scientific">Agrocybe chaxingu</name>
    <dbReference type="NCBI Taxonomy" id="84603"/>
    <lineage>
        <taxon>Eukaryota</taxon>
        <taxon>Fungi</taxon>
        <taxon>Dikarya</taxon>
        <taxon>Basidiomycota</taxon>
        <taxon>Agaricomycotina</taxon>
        <taxon>Agaricomycetes</taxon>
        <taxon>Agaricomycetidae</taxon>
        <taxon>Agaricales</taxon>
        <taxon>Agaricineae</taxon>
        <taxon>Strophariaceae</taxon>
        <taxon>Agrocybe</taxon>
    </lineage>
</organism>
<dbReference type="AlphaFoldDB" id="A0A9W8MV90"/>
<protein>
    <submittedName>
        <fullName evidence="1">Uncharacterized protein</fullName>
    </submittedName>
</protein>
<comment type="caution">
    <text evidence="1">The sequence shown here is derived from an EMBL/GenBank/DDBJ whole genome shotgun (WGS) entry which is preliminary data.</text>
</comment>
<reference evidence="1" key="1">
    <citation type="submission" date="2022-07" db="EMBL/GenBank/DDBJ databases">
        <title>Genome Sequence of Agrocybe chaxingu.</title>
        <authorList>
            <person name="Buettner E."/>
        </authorList>
    </citation>
    <scope>NUCLEOTIDE SEQUENCE</scope>
    <source>
        <strain evidence="1">MP-N11</strain>
    </source>
</reference>
<dbReference type="EMBL" id="JANKHO010000843">
    <property type="protein sequence ID" value="KAJ3505782.1"/>
    <property type="molecule type" value="Genomic_DNA"/>
</dbReference>
<gene>
    <name evidence="1" type="ORF">NLJ89_g7236</name>
</gene>
<accession>A0A9W8MV90</accession>
<dbReference type="OrthoDB" id="3066245at2759"/>
<keyword evidence="2" id="KW-1185">Reference proteome</keyword>
<name>A0A9W8MV90_9AGAR</name>
<dbReference type="InterPro" id="IPR032675">
    <property type="entry name" value="LRR_dom_sf"/>
</dbReference>
<evidence type="ECO:0000313" key="1">
    <source>
        <dbReference type="EMBL" id="KAJ3505782.1"/>
    </source>
</evidence>
<evidence type="ECO:0000313" key="2">
    <source>
        <dbReference type="Proteomes" id="UP001148786"/>
    </source>
</evidence>